<comment type="caution">
    <text evidence="1">The sequence shown here is derived from an EMBL/GenBank/DDBJ whole genome shotgun (WGS) entry which is preliminary data.</text>
</comment>
<gene>
    <name evidence="1" type="ORF">CXU22_07375</name>
</gene>
<name>A0A2N8HCH1_9BACT</name>
<dbReference type="Proteomes" id="UP000236000">
    <property type="component" value="Unassembled WGS sequence"/>
</dbReference>
<evidence type="ECO:0000313" key="1">
    <source>
        <dbReference type="EMBL" id="PNC17568.1"/>
    </source>
</evidence>
<reference evidence="1 2" key="1">
    <citation type="journal article" date="2017" name="BMC Genomics">
        <title>Genome sequencing of 39 Akkermansia muciniphila isolates reveals its population structure, genomic and functional diverisity, and global distribution in mammalian gut microbiotas.</title>
        <authorList>
            <person name="Guo X."/>
            <person name="Li S."/>
            <person name="Zhang J."/>
            <person name="Wu F."/>
            <person name="Li X."/>
            <person name="Wu D."/>
            <person name="Zhang M."/>
            <person name="Ou Z."/>
            <person name="Jie Z."/>
            <person name="Yan Q."/>
            <person name="Li P."/>
            <person name="Yi J."/>
            <person name="Peng Y."/>
        </authorList>
    </citation>
    <scope>NUCLEOTIDE SEQUENCE [LARGE SCALE GENOMIC DNA]</scope>
    <source>
        <strain evidence="1 2">GP24</strain>
    </source>
</reference>
<organism evidence="1 2">
    <name type="scientific">Akkermansia muciniphila</name>
    <dbReference type="NCBI Taxonomy" id="239935"/>
    <lineage>
        <taxon>Bacteria</taxon>
        <taxon>Pseudomonadati</taxon>
        <taxon>Verrucomicrobiota</taxon>
        <taxon>Verrucomicrobiia</taxon>
        <taxon>Verrucomicrobiales</taxon>
        <taxon>Akkermansiaceae</taxon>
        <taxon>Akkermansia</taxon>
    </lineage>
</organism>
<sequence>MQIYIPFKFISRFYINFEKERFFLIFSFLFNWHSGPLFQAASLRTKYNSIRMGKHKSCINFSF</sequence>
<dbReference type="AlphaFoldDB" id="A0A2N8HCH1"/>
<evidence type="ECO:0000313" key="2">
    <source>
        <dbReference type="Proteomes" id="UP000236000"/>
    </source>
</evidence>
<proteinExistence type="predicted"/>
<protein>
    <submittedName>
        <fullName evidence="1">Uncharacterized protein</fullName>
    </submittedName>
</protein>
<dbReference type="EMBL" id="PJKA01000012">
    <property type="protein sequence ID" value="PNC17568.1"/>
    <property type="molecule type" value="Genomic_DNA"/>
</dbReference>
<accession>A0A2N8HCH1</accession>